<dbReference type="InterPro" id="IPR036388">
    <property type="entry name" value="WH-like_DNA-bd_sf"/>
</dbReference>
<dbReference type="AlphaFoldDB" id="A0A421BLM1"/>
<dbReference type="PROSITE" id="PS50043">
    <property type="entry name" value="HTH_LUXR_2"/>
    <property type="match status" value="1"/>
</dbReference>
<dbReference type="SUPFAM" id="SSF46894">
    <property type="entry name" value="C-terminal effector domain of the bipartite response regulators"/>
    <property type="match status" value="1"/>
</dbReference>
<proteinExistence type="predicted"/>
<evidence type="ECO:0000256" key="2">
    <source>
        <dbReference type="ARBA" id="ARBA00023125"/>
    </source>
</evidence>
<dbReference type="Gene3D" id="1.10.10.10">
    <property type="entry name" value="Winged helix-like DNA-binding domain superfamily/Winged helix DNA-binding domain"/>
    <property type="match status" value="1"/>
</dbReference>
<sequence>MSFKAGDRRGRMSGVYGLIGACLASLGEAGCAAPLLDLAQRTGARQVMVFDVSAERARCLLSCNYSAGHVGEAMAAQYLDGAFRRDPLLAELLSLAPGSLQLRGLGAESAGVDPDYWEALFARPGLAGKLSVLAAGATRRLFVNFYHGEGEAGRLDAELAELVGRLVLLDAEARAPSALPPALTALSEREREVCLGVLAGKKAETIAAELALSPATVATYRKRAYDKLGITSRGALFAICRQD</sequence>
<dbReference type="InterPro" id="IPR000792">
    <property type="entry name" value="Tscrpt_reg_LuxR_C"/>
</dbReference>
<evidence type="ECO:0000313" key="6">
    <source>
        <dbReference type="Proteomes" id="UP000279673"/>
    </source>
</evidence>
<comment type="caution">
    <text evidence="5">The sequence shown here is derived from an EMBL/GenBank/DDBJ whole genome shotgun (WGS) entry which is preliminary data.</text>
</comment>
<feature type="domain" description="HTH luxR-type" evidence="4">
    <location>
        <begin position="179"/>
        <end position="243"/>
    </location>
</feature>
<dbReference type="PROSITE" id="PS00622">
    <property type="entry name" value="HTH_LUXR_1"/>
    <property type="match status" value="1"/>
</dbReference>
<dbReference type="EMBL" id="RCHI01000013">
    <property type="protein sequence ID" value="RLL63944.1"/>
    <property type="molecule type" value="Genomic_DNA"/>
</dbReference>
<dbReference type="InterPro" id="IPR016032">
    <property type="entry name" value="Sig_transdc_resp-reg_C-effctor"/>
</dbReference>
<organism evidence="5 6">
    <name type="scientific">Paenirhodobacter hankyongi</name>
    <dbReference type="NCBI Taxonomy" id="2294033"/>
    <lineage>
        <taxon>Bacteria</taxon>
        <taxon>Pseudomonadati</taxon>
        <taxon>Pseudomonadota</taxon>
        <taxon>Alphaproteobacteria</taxon>
        <taxon>Rhodobacterales</taxon>
        <taxon>Rhodobacter group</taxon>
        <taxon>Paenirhodobacter</taxon>
    </lineage>
</organism>
<keyword evidence="3" id="KW-0804">Transcription</keyword>
<protein>
    <submittedName>
        <fullName evidence="5">LuxR family transcriptional regulator</fullName>
    </submittedName>
</protein>
<reference evidence="5 6" key="1">
    <citation type="submission" date="2018-10" db="EMBL/GenBank/DDBJ databases">
        <title>Rhodobacter sp . BO-81.</title>
        <authorList>
            <person name="Im W.T."/>
        </authorList>
    </citation>
    <scope>NUCLEOTIDE SEQUENCE [LARGE SCALE GENOMIC DNA]</scope>
    <source>
        <strain evidence="5 6">BO-81</strain>
    </source>
</reference>
<dbReference type="PANTHER" id="PTHR44688">
    <property type="entry name" value="DNA-BINDING TRANSCRIPTIONAL ACTIVATOR DEVR_DOSR"/>
    <property type="match status" value="1"/>
</dbReference>
<dbReference type="Pfam" id="PF00196">
    <property type="entry name" value="GerE"/>
    <property type="match status" value="1"/>
</dbReference>
<dbReference type="SMART" id="SM00421">
    <property type="entry name" value="HTH_LUXR"/>
    <property type="match status" value="1"/>
</dbReference>
<keyword evidence="2" id="KW-0238">DNA-binding</keyword>
<evidence type="ECO:0000259" key="4">
    <source>
        <dbReference type="PROSITE" id="PS50043"/>
    </source>
</evidence>
<name>A0A421BLM1_9RHOB</name>
<dbReference type="PANTHER" id="PTHR44688:SF16">
    <property type="entry name" value="DNA-BINDING TRANSCRIPTIONAL ACTIVATOR DEVR_DOSR"/>
    <property type="match status" value="1"/>
</dbReference>
<accession>A0A421BLM1</accession>
<dbReference type="GO" id="GO:0003677">
    <property type="term" value="F:DNA binding"/>
    <property type="evidence" value="ECO:0007669"/>
    <property type="project" value="UniProtKB-KW"/>
</dbReference>
<keyword evidence="6" id="KW-1185">Reference proteome</keyword>
<evidence type="ECO:0000313" key="5">
    <source>
        <dbReference type="EMBL" id="RLL63944.1"/>
    </source>
</evidence>
<evidence type="ECO:0000256" key="3">
    <source>
        <dbReference type="ARBA" id="ARBA00023163"/>
    </source>
</evidence>
<evidence type="ECO:0000256" key="1">
    <source>
        <dbReference type="ARBA" id="ARBA00023015"/>
    </source>
</evidence>
<dbReference type="PROSITE" id="PS51257">
    <property type="entry name" value="PROKAR_LIPOPROTEIN"/>
    <property type="match status" value="1"/>
</dbReference>
<dbReference type="CDD" id="cd06170">
    <property type="entry name" value="LuxR_C_like"/>
    <property type="match status" value="1"/>
</dbReference>
<dbReference type="Proteomes" id="UP000279673">
    <property type="component" value="Unassembled WGS sequence"/>
</dbReference>
<keyword evidence="1" id="KW-0805">Transcription regulation</keyword>
<gene>
    <name evidence="5" type="ORF">DYS74_13430</name>
</gene>
<dbReference type="GO" id="GO:0006355">
    <property type="term" value="P:regulation of DNA-templated transcription"/>
    <property type="evidence" value="ECO:0007669"/>
    <property type="project" value="InterPro"/>
</dbReference>
<dbReference type="PRINTS" id="PR00038">
    <property type="entry name" value="HTHLUXR"/>
</dbReference>